<feature type="domain" description="ABC transmembrane type-2" evidence="9">
    <location>
        <begin position="139"/>
        <end position="371"/>
    </location>
</feature>
<keyword evidence="4" id="KW-1003">Cell membrane</keyword>
<name>A0A2U2AE19_9GAMM</name>
<dbReference type="RefSeq" id="WP_109189455.1">
    <property type="nucleotide sequence ID" value="NZ_BMYA01000002.1"/>
</dbReference>
<dbReference type="PROSITE" id="PS51012">
    <property type="entry name" value="ABC_TM2"/>
    <property type="match status" value="1"/>
</dbReference>
<evidence type="ECO:0000256" key="5">
    <source>
        <dbReference type="ARBA" id="ARBA00022692"/>
    </source>
</evidence>
<protein>
    <recommendedName>
        <fullName evidence="9">ABC transmembrane type-2 domain-containing protein</fullName>
    </recommendedName>
</protein>
<feature type="transmembrane region" description="Helical" evidence="8">
    <location>
        <begin position="25"/>
        <end position="45"/>
    </location>
</feature>
<feature type="transmembrane region" description="Helical" evidence="8">
    <location>
        <begin position="222"/>
        <end position="246"/>
    </location>
</feature>
<accession>A0A2U2AE19</accession>
<reference evidence="11" key="1">
    <citation type="submission" date="2018-05" db="EMBL/GenBank/DDBJ databases">
        <title>Ignatzschineria dubaiensis sp. nov., isolated from necrotic foot tissues of dromedaries (Camelus dromedarius) and associated maggots in Dubai, United Arab Emirates.</title>
        <authorList>
            <person name="Tsang C.C."/>
            <person name="Tang J.Y.M."/>
            <person name="Fong J.Y.H."/>
            <person name="Kinne J."/>
            <person name="Lee H.H."/>
            <person name="Joseph M."/>
            <person name="Jose S."/>
            <person name="Schuster R.K."/>
            <person name="Tang Y."/>
            <person name="Sivakumar S."/>
            <person name="Chen J.H.K."/>
            <person name="Teng J.L.L."/>
            <person name="Lau S.K.P."/>
            <person name="Wernery U."/>
            <person name="Woo P.C.Y."/>
        </authorList>
    </citation>
    <scope>NUCLEOTIDE SEQUENCE [LARGE SCALE GENOMIC DNA]</scope>
    <source>
        <strain evidence="11">KCTC 22644</strain>
    </source>
</reference>
<evidence type="ECO:0000256" key="4">
    <source>
        <dbReference type="ARBA" id="ARBA00022475"/>
    </source>
</evidence>
<dbReference type="AlphaFoldDB" id="A0A2U2AE19"/>
<dbReference type="EMBL" id="QEWQ01000004">
    <property type="protein sequence ID" value="PWD80799.1"/>
    <property type="molecule type" value="Genomic_DNA"/>
</dbReference>
<evidence type="ECO:0000256" key="8">
    <source>
        <dbReference type="SAM" id="Phobius"/>
    </source>
</evidence>
<evidence type="ECO:0000256" key="3">
    <source>
        <dbReference type="ARBA" id="ARBA00022448"/>
    </source>
</evidence>
<proteinExistence type="inferred from homology"/>
<keyword evidence="7 8" id="KW-0472">Membrane</keyword>
<evidence type="ECO:0000259" key="9">
    <source>
        <dbReference type="PROSITE" id="PS51012"/>
    </source>
</evidence>
<dbReference type="InterPro" id="IPR051449">
    <property type="entry name" value="ABC-2_transporter_component"/>
</dbReference>
<keyword evidence="3" id="KW-0813">Transport</keyword>
<comment type="caution">
    <text evidence="10">The sequence shown here is derived from an EMBL/GenBank/DDBJ whole genome shotgun (WGS) entry which is preliminary data.</text>
</comment>
<keyword evidence="11" id="KW-1185">Reference proteome</keyword>
<sequence length="376" mass="41935">MNKTYIQNIYNLGIKELWSLIRDPFLLVLIAFTFTVSVYTAATAVPDGLQNASIAVVDEDRSTLSERIQGAFYPPQFTLPDNITLDEMDIGMDKGQYTFVLNIPPSFQQDLLGDRTPTMQLNIDATRMTQGFTGNMIINQIINGEVNEYLARERQKTIFPVNLTERMRFNPNLTAAWFGALNEVINLITMLSIILTGAAVIRERERGTIEHLLVMPLTPFEIMLSKVWSMGLVVLIAASLSLIFVVQGWLNVPIEGSVGLFILGAALNLFATTSMGIYLATIARNMPQFGMLLLLVLVPLQMLSGGMTARESMPELIQNIMLIAPTTHFIELGKAILFRGAGISIVWPQMLYLLIIGSAFFYFAHRRFRATIGQMA</sequence>
<evidence type="ECO:0000256" key="6">
    <source>
        <dbReference type="ARBA" id="ARBA00022989"/>
    </source>
</evidence>
<dbReference type="GO" id="GO:0005886">
    <property type="term" value="C:plasma membrane"/>
    <property type="evidence" value="ECO:0007669"/>
    <property type="project" value="UniProtKB-SubCell"/>
</dbReference>
<dbReference type="Proteomes" id="UP000245020">
    <property type="component" value="Unassembled WGS sequence"/>
</dbReference>
<keyword evidence="5 8" id="KW-0812">Transmembrane</keyword>
<organism evidence="10 11">
    <name type="scientific">Ignatzschineria ureiclastica</name>
    <dbReference type="NCBI Taxonomy" id="472582"/>
    <lineage>
        <taxon>Bacteria</taxon>
        <taxon>Pseudomonadati</taxon>
        <taxon>Pseudomonadota</taxon>
        <taxon>Gammaproteobacteria</taxon>
        <taxon>Cardiobacteriales</taxon>
        <taxon>Ignatzschineriaceae</taxon>
        <taxon>Ignatzschineria</taxon>
    </lineage>
</organism>
<feature type="transmembrane region" description="Helical" evidence="8">
    <location>
        <begin position="345"/>
        <end position="364"/>
    </location>
</feature>
<dbReference type="InterPro" id="IPR047817">
    <property type="entry name" value="ABC2_TM_bact-type"/>
</dbReference>
<dbReference type="InterPro" id="IPR013525">
    <property type="entry name" value="ABC2_TM"/>
</dbReference>
<feature type="transmembrane region" description="Helical" evidence="8">
    <location>
        <begin position="292"/>
        <end position="309"/>
    </location>
</feature>
<dbReference type="PANTHER" id="PTHR30294">
    <property type="entry name" value="MEMBRANE COMPONENT OF ABC TRANSPORTER YHHJ-RELATED"/>
    <property type="match status" value="1"/>
</dbReference>
<keyword evidence="6 8" id="KW-1133">Transmembrane helix</keyword>
<comment type="similarity">
    <text evidence="2">Belongs to the ABC-2 integral membrane protein family.</text>
</comment>
<evidence type="ECO:0000313" key="10">
    <source>
        <dbReference type="EMBL" id="PWD80799.1"/>
    </source>
</evidence>
<feature type="transmembrane region" description="Helical" evidence="8">
    <location>
        <begin position="258"/>
        <end position="280"/>
    </location>
</feature>
<gene>
    <name evidence="10" type="ORF">DC083_06725</name>
</gene>
<dbReference type="Pfam" id="PF12698">
    <property type="entry name" value="ABC2_membrane_3"/>
    <property type="match status" value="1"/>
</dbReference>
<feature type="transmembrane region" description="Helical" evidence="8">
    <location>
        <begin position="175"/>
        <end position="201"/>
    </location>
</feature>
<dbReference type="PANTHER" id="PTHR30294:SF47">
    <property type="entry name" value="INNER MEMBRANE TRANSPORT PERMEASE YHHJ"/>
    <property type="match status" value="1"/>
</dbReference>
<comment type="subcellular location">
    <subcellularLocation>
        <location evidence="1">Cell membrane</location>
        <topology evidence="1">Multi-pass membrane protein</topology>
    </subcellularLocation>
</comment>
<evidence type="ECO:0000256" key="1">
    <source>
        <dbReference type="ARBA" id="ARBA00004651"/>
    </source>
</evidence>
<evidence type="ECO:0000313" key="11">
    <source>
        <dbReference type="Proteomes" id="UP000245020"/>
    </source>
</evidence>
<evidence type="ECO:0000256" key="7">
    <source>
        <dbReference type="ARBA" id="ARBA00023136"/>
    </source>
</evidence>
<evidence type="ECO:0000256" key="2">
    <source>
        <dbReference type="ARBA" id="ARBA00007783"/>
    </source>
</evidence>
<dbReference type="Gene3D" id="3.40.1710.10">
    <property type="entry name" value="abc type-2 transporter like domain"/>
    <property type="match status" value="1"/>
</dbReference>
<dbReference type="GO" id="GO:0140359">
    <property type="term" value="F:ABC-type transporter activity"/>
    <property type="evidence" value="ECO:0007669"/>
    <property type="project" value="InterPro"/>
</dbReference>
<dbReference type="OrthoDB" id="9808686at2"/>